<dbReference type="GO" id="GO:0015234">
    <property type="term" value="F:thiamine transmembrane transporter activity"/>
    <property type="evidence" value="ECO:0007669"/>
    <property type="project" value="InterPro"/>
</dbReference>
<protein>
    <submittedName>
        <fullName evidence="2">Putative proton-coupled thiamine transporter YuaJ</fullName>
    </submittedName>
</protein>
<dbReference type="GO" id="GO:0005886">
    <property type="term" value="C:plasma membrane"/>
    <property type="evidence" value="ECO:0007669"/>
    <property type="project" value="InterPro"/>
</dbReference>
<feature type="transmembrane region" description="Helical" evidence="1">
    <location>
        <begin position="59"/>
        <end position="79"/>
    </location>
</feature>
<reference evidence="2 3" key="1">
    <citation type="submission" date="2014-04" db="EMBL/GenBank/DDBJ databases">
        <title>Draft genome sequence of Bacillus azotoformans MEV2011, a (co-) denitrifying strain unable to grow in the presence of oxygen.</title>
        <authorList>
            <person name="Nielsen M."/>
            <person name="Schreiber L."/>
            <person name="Finster K."/>
            <person name="Schramm A."/>
        </authorList>
    </citation>
    <scope>NUCLEOTIDE SEQUENCE [LARGE SCALE GENOMIC DNA]</scope>
    <source>
        <strain evidence="2 3">MEV2011</strain>
    </source>
</reference>
<dbReference type="PATRIC" id="fig|1348973.3.peg.777"/>
<keyword evidence="1" id="KW-0812">Transmembrane</keyword>
<dbReference type="Pfam" id="PF09515">
    <property type="entry name" value="Thia_YuaJ"/>
    <property type="match status" value="1"/>
</dbReference>
<dbReference type="RefSeq" id="WP_035193479.1">
    <property type="nucleotide sequence ID" value="NZ_JJRY01000002.1"/>
</dbReference>
<feature type="transmembrane region" description="Helical" evidence="1">
    <location>
        <begin position="85"/>
        <end position="105"/>
    </location>
</feature>
<evidence type="ECO:0000256" key="1">
    <source>
        <dbReference type="SAM" id="Phobius"/>
    </source>
</evidence>
<dbReference type="NCBIfam" id="TIGR02357">
    <property type="entry name" value="ECF_ThiT_YuaJ"/>
    <property type="match status" value="1"/>
</dbReference>
<organism evidence="2 3">
    <name type="scientific">Schinkia azotoformans MEV2011</name>
    <dbReference type="NCBI Taxonomy" id="1348973"/>
    <lineage>
        <taxon>Bacteria</taxon>
        <taxon>Bacillati</taxon>
        <taxon>Bacillota</taxon>
        <taxon>Bacilli</taxon>
        <taxon>Bacillales</taxon>
        <taxon>Bacillaceae</taxon>
        <taxon>Calidifontibacillus/Schinkia group</taxon>
        <taxon>Schinkia</taxon>
    </lineage>
</organism>
<dbReference type="EMBL" id="JJRY01000002">
    <property type="protein sequence ID" value="KEF39784.1"/>
    <property type="molecule type" value="Genomic_DNA"/>
</dbReference>
<name>A0A072NQ32_SCHAZ</name>
<feature type="transmembrane region" description="Helical" evidence="1">
    <location>
        <begin position="165"/>
        <end position="184"/>
    </location>
</feature>
<dbReference type="InterPro" id="IPR012651">
    <property type="entry name" value="Thia_Transptr_ThiT"/>
</dbReference>
<feature type="transmembrane region" description="Helical" evidence="1">
    <location>
        <begin position="117"/>
        <end position="145"/>
    </location>
</feature>
<proteinExistence type="predicted"/>
<accession>A0A072NQ32</accession>
<evidence type="ECO:0000313" key="3">
    <source>
        <dbReference type="Proteomes" id="UP000027936"/>
    </source>
</evidence>
<gene>
    <name evidence="2" type="ORF">M670_00805</name>
</gene>
<feature type="transmembrane region" description="Helical" evidence="1">
    <location>
        <begin position="33"/>
        <end position="52"/>
    </location>
</feature>
<dbReference type="Proteomes" id="UP000027936">
    <property type="component" value="Unassembled WGS sequence"/>
</dbReference>
<keyword evidence="1" id="KW-1133">Transmembrane helix</keyword>
<comment type="caution">
    <text evidence="2">The sequence shown here is derived from an EMBL/GenBank/DDBJ whole genome shotgun (WGS) entry which is preliminary data.</text>
</comment>
<sequence>MKRSKTLFLVEVALFSALAYVFDLIANMVSLRIWPQGGSISIAMVPVFLIAFRWGIKGGMLSGLLLGGLQVLTGQAYIVHPIQGLLDYFIAFIVIGLAGVFMKQIQHAINEHSKSKVTAYVIAGTLLGSVLRYAAHVIGGIVFFGEYAPSGTPVAIYSLLYNGTYMLPAFILSAIFVSLLINTAPKYFDVTNAKFNY</sequence>
<dbReference type="OrthoDB" id="9795813at2"/>
<dbReference type="AlphaFoldDB" id="A0A072NQ32"/>
<dbReference type="Gene3D" id="1.10.1760.20">
    <property type="match status" value="1"/>
</dbReference>
<evidence type="ECO:0000313" key="2">
    <source>
        <dbReference type="EMBL" id="KEF39784.1"/>
    </source>
</evidence>
<keyword evidence="1" id="KW-0472">Membrane</keyword>